<dbReference type="AlphaFoldDB" id="A0A0N0VCM2"/>
<accession>A0A0N0VCM2</accession>
<keyword evidence="1" id="KW-0175">Coiled coil</keyword>
<evidence type="ECO:0000313" key="4">
    <source>
        <dbReference type="EMBL" id="KPA83553.1"/>
    </source>
</evidence>
<dbReference type="RefSeq" id="XP_015651691.1">
    <property type="nucleotide sequence ID" value="XM_015809651.1"/>
</dbReference>
<proteinExistence type="predicted"/>
<dbReference type="GeneID" id="26910249"/>
<comment type="caution">
    <text evidence="3">The sequence shown here is derived from an EMBL/GenBank/DDBJ whole genome shotgun (WGS) entry which is preliminary data.</text>
</comment>
<dbReference type="EMBL" id="LGTL01000038">
    <property type="protein sequence ID" value="KPA73252.1"/>
    <property type="molecule type" value="Genomic_DNA"/>
</dbReference>
<feature type="coiled-coil region" evidence="1">
    <location>
        <begin position="85"/>
        <end position="112"/>
    </location>
</feature>
<sequence length="278" mass="30503">MDSTGGGGGSACASPKVSNNNSAFDALTLQTIQDQQHIIERQRELVATLKTRVEELEAHQLRHSNATAIATTHHGVGSSGSYAAEARLQRRIQSIEAENAALKECAAGLRDDLVVAAEHLQTQQLAKEREEAAWKEKVDAAEAKAAATSQLLDAMDRRTTKLSDQVQKLRKEADVRVYEVVQWRSLATTILQHLDKVQSRYAREQVISVEDSVRRYAARQAPALSVSAAASSPSRREGEAEEQAMEANRHMWSRKAQAQQPLKVSSAKPRTENSTGPM</sequence>
<evidence type="ECO:0000313" key="5">
    <source>
        <dbReference type="Proteomes" id="UP000037923"/>
    </source>
</evidence>
<dbReference type="Proteomes" id="UP000037923">
    <property type="component" value="Unassembled WGS sequence"/>
</dbReference>
<dbReference type="OrthoDB" id="264651at2759"/>
<dbReference type="GeneID" id="26902151"/>
<dbReference type="OMA" id="AYECAQW"/>
<feature type="region of interest" description="Disordered" evidence="2">
    <location>
        <begin position="227"/>
        <end position="278"/>
    </location>
</feature>
<dbReference type="VEuPathDB" id="TriTrypDB:LpyrH10_38_0080"/>
<dbReference type="EMBL" id="LGTL01000003">
    <property type="protein sequence ID" value="KPA83553.1"/>
    <property type="molecule type" value="Genomic_DNA"/>
</dbReference>
<gene>
    <name evidence="4" type="ORF">ABB37_01856</name>
    <name evidence="3" type="ORF">ABB37_09969</name>
</gene>
<organism evidence="3 5">
    <name type="scientific">Leptomonas pyrrhocoris</name>
    <name type="common">Firebug parasite</name>
    <dbReference type="NCBI Taxonomy" id="157538"/>
    <lineage>
        <taxon>Eukaryota</taxon>
        <taxon>Discoba</taxon>
        <taxon>Euglenozoa</taxon>
        <taxon>Kinetoplastea</taxon>
        <taxon>Metakinetoplastina</taxon>
        <taxon>Trypanosomatida</taxon>
        <taxon>Trypanosomatidae</taxon>
        <taxon>Leishmaniinae</taxon>
        <taxon>Leptomonas</taxon>
    </lineage>
</organism>
<evidence type="ECO:0000313" key="3">
    <source>
        <dbReference type="EMBL" id="KPA73252.1"/>
    </source>
</evidence>
<evidence type="ECO:0000256" key="1">
    <source>
        <dbReference type="SAM" id="Coils"/>
    </source>
</evidence>
<reference evidence="3 5" key="1">
    <citation type="submission" date="2015-07" db="EMBL/GenBank/DDBJ databases">
        <title>High-quality genome of monoxenous trypanosomatid Leptomonas pyrrhocoris.</title>
        <authorList>
            <person name="Flegontov P."/>
            <person name="Butenko A."/>
            <person name="Firsov S."/>
            <person name="Vlcek C."/>
            <person name="Logacheva M.D."/>
            <person name="Field M."/>
            <person name="Filatov D."/>
            <person name="Flegontova O."/>
            <person name="Gerasimov E."/>
            <person name="Jackson A.P."/>
            <person name="Kelly S."/>
            <person name="Opperdoes F."/>
            <person name="O'Reilly A."/>
            <person name="Votypka J."/>
            <person name="Yurchenko V."/>
            <person name="Lukes J."/>
        </authorList>
    </citation>
    <scope>NUCLEOTIDE SEQUENCE [LARGE SCALE GENOMIC DNA]</scope>
    <source>
        <strain evidence="3">H10</strain>
    </source>
</reference>
<keyword evidence="5" id="KW-1185">Reference proteome</keyword>
<protein>
    <submittedName>
        <fullName evidence="3">Uncharacterized protein</fullName>
    </submittedName>
</protein>
<name>A0A0N0VCM2_LEPPY</name>
<evidence type="ECO:0000256" key="2">
    <source>
        <dbReference type="SAM" id="MobiDB-lite"/>
    </source>
</evidence>
<dbReference type="RefSeq" id="XP_015661992.1">
    <property type="nucleotide sequence ID" value="XM_015798514.1"/>
</dbReference>
<dbReference type="VEuPathDB" id="TriTrypDB:LpyrH10_03_0070"/>